<sequence>MNDTILELDALGPLAEGVRLECKLAQGRHGQGQLPRDFWPTYSAFANTQGGVVLLGVREHDGRFSVAGIPEPERLLRELLDGLENPARVSVNLLGEDDLQLVRIDGKTLLRVRIPEAPAALKPVYLNGDVLNNTYRRVDSSDMRLTPDEVRTWLAATTTH</sequence>
<organism evidence="2 3">
    <name type="scientific">Pseudomonas flexibilis</name>
    <dbReference type="NCBI Taxonomy" id="706570"/>
    <lineage>
        <taxon>Bacteria</taxon>
        <taxon>Pseudomonadati</taxon>
        <taxon>Pseudomonadota</taxon>
        <taxon>Gammaproteobacteria</taxon>
        <taxon>Pseudomonadales</taxon>
        <taxon>Pseudomonadaceae</taxon>
        <taxon>Pseudomonas</taxon>
    </lineage>
</organism>
<evidence type="ECO:0000313" key="2">
    <source>
        <dbReference type="EMBL" id="KHO64088.1"/>
    </source>
</evidence>
<evidence type="ECO:0000313" key="3">
    <source>
        <dbReference type="Proteomes" id="UP000030980"/>
    </source>
</evidence>
<proteinExistence type="predicted"/>
<dbReference type="EMBL" id="JTAK01000005">
    <property type="protein sequence ID" value="KHO64088.1"/>
    <property type="molecule type" value="Genomic_DNA"/>
</dbReference>
<dbReference type="Proteomes" id="UP000030980">
    <property type="component" value="Unassembled WGS sequence"/>
</dbReference>
<dbReference type="InterPro" id="IPR007421">
    <property type="entry name" value="Schlafen_AlbA_2_dom"/>
</dbReference>
<dbReference type="OrthoDB" id="9768354at2"/>
<gene>
    <name evidence="2" type="ORF">PT85_12570</name>
</gene>
<dbReference type="RefSeq" id="WP_039606831.1">
    <property type="nucleotide sequence ID" value="NZ_FMUP01000003.1"/>
</dbReference>
<protein>
    <recommendedName>
        <fullName evidence="1">Schlafen AlbA-2 domain-containing protein</fullName>
    </recommendedName>
</protein>
<dbReference type="Pfam" id="PF04326">
    <property type="entry name" value="SLFN_AlbA_2"/>
    <property type="match status" value="1"/>
</dbReference>
<dbReference type="InterPro" id="IPR038461">
    <property type="entry name" value="Schlafen_AlbA_2_dom_sf"/>
</dbReference>
<name>A0A0B3BHY2_9PSED</name>
<dbReference type="STRING" id="706570.PT85_12570"/>
<feature type="domain" description="Schlafen AlbA-2" evidence="1">
    <location>
        <begin position="20"/>
        <end position="145"/>
    </location>
</feature>
<accession>A0A0B3BHY2</accession>
<evidence type="ECO:0000259" key="1">
    <source>
        <dbReference type="Pfam" id="PF04326"/>
    </source>
</evidence>
<dbReference type="AlphaFoldDB" id="A0A0B3BHY2"/>
<keyword evidence="3" id="KW-1185">Reference proteome</keyword>
<reference evidence="2 3" key="1">
    <citation type="submission" date="2014-11" db="EMBL/GenBank/DDBJ databases">
        <title>Genome sequence of Pseudomonas tuomuerensis JCM 14085.</title>
        <authorList>
            <person name="Shin S.-K."/>
            <person name="Yi H."/>
        </authorList>
    </citation>
    <scope>NUCLEOTIDE SEQUENCE [LARGE SCALE GENOMIC DNA]</scope>
    <source>
        <strain evidence="2 3">JCM 14085</strain>
    </source>
</reference>
<dbReference type="Gene3D" id="3.30.950.30">
    <property type="entry name" value="Schlafen, AAA domain"/>
    <property type="match status" value="1"/>
</dbReference>
<comment type="caution">
    <text evidence="2">The sequence shown here is derived from an EMBL/GenBank/DDBJ whole genome shotgun (WGS) entry which is preliminary data.</text>
</comment>